<feature type="chain" id="PRO_5011114059" evidence="2">
    <location>
        <begin position="28"/>
        <end position="147"/>
    </location>
</feature>
<feature type="signal peptide" evidence="2">
    <location>
        <begin position="1"/>
        <end position="27"/>
    </location>
</feature>
<evidence type="ECO:0000313" key="3">
    <source>
        <dbReference type="EMBL" id="SAL64008.1"/>
    </source>
</evidence>
<keyword evidence="2" id="KW-0732">Signal</keyword>
<comment type="caution">
    <text evidence="3">The sequence shown here is derived from an EMBL/GenBank/DDBJ whole genome shotgun (WGS) entry which is preliminary data.</text>
</comment>
<dbReference type="STRING" id="326474.AWB65_05983"/>
<proteinExistence type="predicted"/>
<dbReference type="OrthoDB" id="9131798at2"/>
<sequence>MTQAQIRMFVSVLAALTTLTYSLSARPAMPEQEGADRNVADVSALNLPNDQTSSDGVTTPAQGQPVAQVPTDPFVQRRNANARANAEYRASKKASKQQMEAVVDDAKALYEEEVANAKINRKADRNAAMNELKASEPERPKDTEVRH</sequence>
<gene>
    <name evidence="3" type="ORF">AWB65_05983</name>
</gene>
<reference evidence="3" key="1">
    <citation type="submission" date="2016-01" db="EMBL/GenBank/DDBJ databases">
        <authorList>
            <person name="Peeters C."/>
        </authorList>
    </citation>
    <scope>NUCLEOTIDE SEQUENCE [LARGE SCALE GENOMIC DNA]</scope>
    <source>
        <strain evidence="3">LMG 22934</strain>
    </source>
</reference>
<accession>A0A158J595</accession>
<evidence type="ECO:0000313" key="4">
    <source>
        <dbReference type="Proteomes" id="UP000054977"/>
    </source>
</evidence>
<feature type="region of interest" description="Disordered" evidence="1">
    <location>
        <begin position="30"/>
        <end position="98"/>
    </location>
</feature>
<evidence type="ECO:0000256" key="2">
    <source>
        <dbReference type="SAM" id="SignalP"/>
    </source>
</evidence>
<dbReference type="AlphaFoldDB" id="A0A158J595"/>
<dbReference type="Proteomes" id="UP000054977">
    <property type="component" value="Unassembled WGS sequence"/>
</dbReference>
<organism evidence="3 4">
    <name type="scientific">Caballeronia humi</name>
    <dbReference type="NCBI Taxonomy" id="326474"/>
    <lineage>
        <taxon>Bacteria</taxon>
        <taxon>Pseudomonadati</taxon>
        <taxon>Pseudomonadota</taxon>
        <taxon>Betaproteobacteria</taxon>
        <taxon>Burkholderiales</taxon>
        <taxon>Burkholderiaceae</taxon>
        <taxon>Caballeronia</taxon>
    </lineage>
</organism>
<dbReference type="EMBL" id="FCNW02000060">
    <property type="protein sequence ID" value="SAL64008.1"/>
    <property type="molecule type" value="Genomic_DNA"/>
</dbReference>
<protein>
    <submittedName>
        <fullName evidence="3">Uncharacterized protein</fullName>
    </submittedName>
</protein>
<feature type="compositionally biased region" description="Polar residues" evidence="1">
    <location>
        <begin position="46"/>
        <end position="62"/>
    </location>
</feature>
<name>A0A158J595_9BURK</name>
<feature type="compositionally biased region" description="Basic and acidic residues" evidence="1">
    <location>
        <begin position="133"/>
        <end position="147"/>
    </location>
</feature>
<evidence type="ECO:0000256" key="1">
    <source>
        <dbReference type="SAM" id="MobiDB-lite"/>
    </source>
</evidence>
<feature type="region of interest" description="Disordered" evidence="1">
    <location>
        <begin position="121"/>
        <end position="147"/>
    </location>
</feature>
<keyword evidence="4" id="KW-1185">Reference proteome</keyword>